<dbReference type="CDD" id="cd07940">
    <property type="entry name" value="DRE_TIM_IPMS"/>
    <property type="match status" value="1"/>
</dbReference>
<dbReference type="GO" id="GO:0005829">
    <property type="term" value="C:cytosol"/>
    <property type="evidence" value="ECO:0007669"/>
    <property type="project" value="TreeGrafter"/>
</dbReference>
<keyword evidence="9 12" id="KW-0464">Manganese</keyword>
<dbReference type="PROSITE" id="PS00815">
    <property type="entry name" value="AIPM_HOMOCIT_SYNTH_1"/>
    <property type="match status" value="1"/>
</dbReference>
<dbReference type="Gene3D" id="1.10.238.260">
    <property type="match status" value="1"/>
</dbReference>
<keyword evidence="6 12" id="KW-0028">Amino-acid biosynthesis</keyword>
<evidence type="ECO:0000256" key="9">
    <source>
        <dbReference type="ARBA" id="ARBA00023211"/>
    </source>
</evidence>
<dbReference type="NCBIfam" id="NF002086">
    <property type="entry name" value="PRK00915.1-3"/>
    <property type="match status" value="1"/>
</dbReference>
<dbReference type="PROSITE" id="PS00816">
    <property type="entry name" value="AIPM_HOMOCIT_SYNTH_2"/>
    <property type="match status" value="1"/>
</dbReference>
<dbReference type="SUPFAM" id="SSF110921">
    <property type="entry name" value="2-isopropylmalate synthase LeuA, allosteric (dimerisation) domain"/>
    <property type="match status" value="1"/>
</dbReference>
<dbReference type="NCBIfam" id="TIGR00973">
    <property type="entry name" value="leuA_bact"/>
    <property type="match status" value="1"/>
</dbReference>
<keyword evidence="14" id="KW-0012">Acyltransferase</keyword>
<evidence type="ECO:0000256" key="7">
    <source>
        <dbReference type="ARBA" id="ARBA00022679"/>
    </source>
</evidence>
<dbReference type="EMBL" id="JABAIM010000003">
    <property type="protein sequence ID" value="NLR76344.1"/>
    <property type="molecule type" value="Genomic_DNA"/>
</dbReference>
<dbReference type="GO" id="GO:0003852">
    <property type="term" value="F:2-isopropylmalate synthase activity"/>
    <property type="evidence" value="ECO:0007669"/>
    <property type="project" value="UniProtKB-UniRule"/>
</dbReference>
<feature type="binding site" evidence="12">
    <location>
        <position position="296"/>
    </location>
    <ligand>
        <name>Mn(2+)</name>
        <dbReference type="ChEBI" id="CHEBI:29035"/>
    </ligand>
</feature>
<evidence type="ECO:0000313" key="14">
    <source>
        <dbReference type="EMBL" id="NLR76344.1"/>
    </source>
</evidence>
<dbReference type="PANTHER" id="PTHR10277">
    <property type="entry name" value="HOMOCITRATE SYNTHASE-RELATED"/>
    <property type="match status" value="1"/>
</dbReference>
<comment type="pathway">
    <text evidence="1 12">Amino-acid biosynthesis; L-leucine biosynthesis; L-leucine from 3-methyl-2-oxobutanoate: step 1/4.</text>
</comment>
<feature type="binding site" evidence="12">
    <location>
        <position position="330"/>
    </location>
    <ligand>
        <name>Mn(2+)</name>
        <dbReference type="ChEBI" id="CHEBI:29035"/>
    </ligand>
</feature>
<dbReference type="InterPro" id="IPR005671">
    <property type="entry name" value="LeuA_bact_synth"/>
</dbReference>
<evidence type="ECO:0000256" key="2">
    <source>
        <dbReference type="ARBA" id="ARBA00009396"/>
    </source>
</evidence>
<keyword evidence="10 12" id="KW-0100">Branched-chain amino acid biosynthesis</keyword>
<dbReference type="InterPro" id="IPR002034">
    <property type="entry name" value="AIPM/Hcit_synth_CS"/>
</dbReference>
<dbReference type="Pfam" id="PF00682">
    <property type="entry name" value="HMGL-like"/>
    <property type="match status" value="1"/>
</dbReference>
<gene>
    <name evidence="12" type="primary">leuA</name>
    <name evidence="14" type="ORF">HF682_14350</name>
</gene>
<comment type="caution">
    <text evidence="14">The sequence shown here is derived from an EMBL/GenBank/DDBJ whole genome shotgun (WGS) entry which is preliminary data.</text>
</comment>
<evidence type="ECO:0000256" key="5">
    <source>
        <dbReference type="ARBA" id="ARBA00022430"/>
    </source>
</evidence>
<feature type="region of interest" description="Regulatory domain" evidence="12">
    <location>
        <begin position="485"/>
        <end position="603"/>
    </location>
</feature>
<name>A0A847S8N7_9NEIS</name>
<feature type="binding site" evidence="12">
    <location>
        <position position="106"/>
    </location>
    <ligand>
        <name>Mn(2+)</name>
        <dbReference type="ChEBI" id="CHEBI:29035"/>
    </ligand>
</feature>
<dbReference type="RefSeq" id="WP_168878005.1">
    <property type="nucleotide sequence ID" value="NZ_JABAIM010000003.1"/>
</dbReference>
<reference evidence="14 15" key="1">
    <citation type="submission" date="2020-04" db="EMBL/GenBank/DDBJ databases">
        <title>Draft genome of Leeia sp. IMCC25680.</title>
        <authorList>
            <person name="Song J."/>
            <person name="Cho J.-C."/>
        </authorList>
    </citation>
    <scope>NUCLEOTIDE SEQUENCE [LARGE SCALE GENOMIC DNA]</scope>
    <source>
        <strain evidence="14 15">IMCC25680</strain>
    </source>
</reference>
<sequence length="603" mass="64593">MQLDIERLISDFGGPAALCEAFNQAFPDDPLSRAAIYKWRERGSIPLAQVNRLSVVAQQQGRSFSIHHYLAAEGSPAVATPVVTASQPQVSNMSDRLYIFDTTLRDGEQSPGAAMTKDEKIRIARQLEKLGVDIIEAGFAAASPGDADAIRAIAEVIKDSTVCSLARANPNDVRAAGEAIRPAARGRIHTFIATSPIHMEKKLRMTPDQVVEAAVAAVKLAREYTDDVEFSAEDALRSDIDFLARIFSAVIEAGATTLNVPDTVGYAVPQRTEAFFRELIGKTKGGDKVIWSAHCHNDLGMAVANSLAAVLGGARQVECTINGLGERAGNASLEEVVMAVKTRQDIFGVHTGVDATQIVPSSKLVSTITGYPVQPNKAIVGANAFAHESGIHQDGVLKHRETYEIMSAESVGWSTNRLTLGKLSGRNAFRTKLEALGIVLDSEEALNTAFARFKELADKKREIFDEDLQALVSDEATQHEHDALKLVSMRVHTETGEVPQAEIVISQNGNEQRAASSGSGPVDAAFKAIENLMQSGSELLLYSVNAITSGTDSQGEVTVRLSRSGRVVNGQGADTDIVVASAKAYLDALARLAGQEQKVNPQV</sequence>
<evidence type="ECO:0000256" key="12">
    <source>
        <dbReference type="HAMAP-Rule" id="MF_01025"/>
    </source>
</evidence>
<dbReference type="UniPathway" id="UPA00048">
    <property type="reaction ID" value="UER00070"/>
</dbReference>
<dbReference type="AlphaFoldDB" id="A0A847S8N7"/>
<dbReference type="NCBIfam" id="NF046037">
    <property type="entry name" value="carphisopro"/>
    <property type="match status" value="1"/>
</dbReference>
<dbReference type="PANTHER" id="PTHR10277:SF9">
    <property type="entry name" value="2-ISOPROPYLMALATE SYNTHASE 1, CHLOROPLASTIC-RELATED"/>
    <property type="match status" value="1"/>
</dbReference>
<dbReference type="InterPro" id="IPR013785">
    <property type="entry name" value="Aldolase_TIM"/>
</dbReference>
<keyword evidence="8 12" id="KW-0479">Metal-binding</keyword>
<dbReference type="HAMAP" id="MF_01025">
    <property type="entry name" value="LeuA_type1"/>
    <property type="match status" value="1"/>
</dbReference>
<evidence type="ECO:0000256" key="11">
    <source>
        <dbReference type="ARBA" id="ARBA00029993"/>
    </source>
</evidence>
<evidence type="ECO:0000259" key="13">
    <source>
        <dbReference type="PROSITE" id="PS50991"/>
    </source>
</evidence>
<evidence type="ECO:0000256" key="1">
    <source>
        <dbReference type="ARBA" id="ARBA00004689"/>
    </source>
</evidence>
<keyword evidence="15" id="KW-1185">Reference proteome</keyword>
<dbReference type="PROSITE" id="PS50991">
    <property type="entry name" value="PYR_CT"/>
    <property type="match status" value="1"/>
</dbReference>
<dbReference type="GO" id="GO:0009098">
    <property type="term" value="P:L-leucine biosynthetic process"/>
    <property type="evidence" value="ECO:0007669"/>
    <property type="project" value="UniProtKB-UniRule"/>
</dbReference>
<feature type="binding site" evidence="12">
    <location>
        <position position="294"/>
    </location>
    <ligand>
        <name>Mn(2+)</name>
        <dbReference type="ChEBI" id="CHEBI:29035"/>
    </ligand>
</feature>
<protein>
    <recommendedName>
        <fullName evidence="4 12">2-isopropylmalate synthase</fullName>
        <ecNumber evidence="3 12">2.3.3.13</ecNumber>
    </recommendedName>
    <alternativeName>
        <fullName evidence="11 12">Alpha-IPM synthase</fullName>
    </alternativeName>
    <alternativeName>
        <fullName evidence="12">Alpha-isopropylmalate synthase</fullName>
    </alternativeName>
</protein>
<accession>A0A847S8N7</accession>
<keyword evidence="7 12" id="KW-0808">Transferase</keyword>
<feature type="domain" description="Pyruvate carboxyltransferase" evidence="13">
    <location>
        <begin position="97"/>
        <end position="359"/>
    </location>
</feature>
<dbReference type="Proteomes" id="UP000587991">
    <property type="component" value="Unassembled WGS sequence"/>
</dbReference>
<dbReference type="InterPro" id="IPR013709">
    <property type="entry name" value="2-isopropylmalate_synth_dimer"/>
</dbReference>
<dbReference type="Gene3D" id="3.20.20.70">
    <property type="entry name" value="Aldolase class I"/>
    <property type="match status" value="1"/>
</dbReference>
<dbReference type="InterPro" id="IPR036230">
    <property type="entry name" value="LeuA_allosteric_dom_sf"/>
</dbReference>
<dbReference type="InterPro" id="IPR054691">
    <property type="entry name" value="LeuA/HCS_post-cat"/>
</dbReference>
<dbReference type="GO" id="GO:0003985">
    <property type="term" value="F:acetyl-CoA C-acetyltransferase activity"/>
    <property type="evidence" value="ECO:0007669"/>
    <property type="project" value="UniProtKB-UniRule"/>
</dbReference>
<keyword evidence="5 12" id="KW-0432">Leucine biosynthesis</keyword>
<dbReference type="FunFam" id="3.20.20.70:FF:000010">
    <property type="entry name" value="2-isopropylmalate synthase"/>
    <property type="match status" value="1"/>
</dbReference>
<dbReference type="InterPro" id="IPR050073">
    <property type="entry name" value="2-IPM_HCS-like"/>
</dbReference>
<dbReference type="GO" id="GO:0030145">
    <property type="term" value="F:manganese ion binding"/>
    <property type="evidence" value="ECO:0007669"/>
    <property type="project" value="UniProtKB-UniRule"/>
</dbReference>
<organism evidence="14 15">
    <name type="scientific">Leeia aquatica</name>
    <dbReference type="NCBI Taxonomy" id="2725557"/>
    <lineage>
        <taxon>Bacteria</taxon>
        <taxon>Pseudomonadati</taxon>
        <taxon>Pseudomonadota</taxon>
        <taxon>Betaproteobacteria</taxon>
        <taxon>Neisseriales</taxon>
        <taxon>Leeiaceae</taxon>
        <taxon>Leeia</taxon>
    </lineage>
</organism>
<dbReference type="EC" id="2.3.3.13" evidence="3 12"/>
<comment type="function">
    <text evidence="12">Catalyzes the condensation of the acetyl group of acetyl-CoA with 3-methyl-2-oxobutanoate (2-ketoisovalerate) to form 3-carboxy-3-hydroxy-4-methylpentanoate (2-isopropylmalate).</text>
</comment>
<dbReference type="SMART" id="SM00917">
    <property type="entry name" value="LeuA_dimer"/>
    <property type="match status" value="1"/>
</dbReference>
<dbReference type="Gene3D" id="3.30.160.270">
    <property type="match status" value="1"/>
</dbReference>
<dbReference type="FunFam" id="1.10.238.260:FF:000001">
    <property type="entry name" value="2-isopropylmalate synthase"/>
    <property type="match status" value="1"/>
</dbReference>
<comment type="cofactor">
    <cofactor evidence="12">
        <name>Mn(2+)</name>
        <dbReference type="ChEBI" id="CHEBI:29035"/>
    </cofactor>
</comment>
<dbReference type="InterPro" id="IPR059216">
    <property type="entry name" value="LeuA_carph_isopro_dom"/>
</dbReference>
<dbReference type="Pfam" id="PF08502">
    <property type="entry name" value="LeuA_dimer"/>
    <property type="match status" value="1"/>
</dbReference>
<dbReference type="InterPro" id="IPR000891">
    <property type="entry name" value="PYR_CT"/>
</dbReference>
<evidence type="ECO:0000313" key="15">
    <source>
        <dbReference type="Proteomes" id="UP000587991"/>
    </source>
</evidence>
<comment type="similarity">
    <text evidence="2 12">Belongs to the alpha-IPM synthase/homocitrate synthase family. LeuA type 1 subfamily.</text>
</comment>
<evidence type="ECO:0000256" key="10">
    <source>
        <dbReference type="ARBA" id="ARBA00023304"/>
    </source>
</evidence>
<proteinExistence type="inferred from homology"/>
<keyword evidence="12" id="KW-0963">Cytoplasm</keyword>
<dbReference type="SUPFAM" id="SSF51569">
    <property type="entry name" value="Aldolase"/>
    <property type="match status" value="1"/>
</dbReference>
<evidence type="ECO:0000256" key="6">
    <source>
        <dbReference type="ARBA" id="ARBA00022605"/>
    </source>
</evidence>
<evidence type="ECO:0000256" key="8">
    <source>
        <dbReference type="ARBA" id="ARBA00022723"/>
    </source>
</evidence>
<comment type="catalytic activity">
    <reaction evidence="12">
        <text>3-methyl-2-oxobutanoate + acetyl-CoA + H2O = (2S)-2-isopropylmalate + CoA + H(+)</text>
        <dbReference type="Rhea" id="RHEA:21524"/>
        <dbReference type="ChEBI" id="CHEBI:1178"/>
        <dbReference type="ChEBI" id="CHEBI:11851"/>
        <dbReference type="ChEBI" id="CHEBI:15377"/>
        <dbReference type="ChEBI" id="CHEBI:15378"/>
        <dbReference type="ChEBI" id="CHEBI:57287"/>
        <dbReference type="ChEBI" id="CHEBI:57288"/>
        <dbReference type="EC" id="2.3.3.13"/>
    </reaction>
</comment>
<dbReference type="FunFam" id="3.30.160.270:FF:000003">
    <property type="entry name" value="2-isopropylmalate synthase"/>
    <property type="match status" value="1"/>
</dbReference>
<comment type="subunit">
    <text evidence="12">Homodimer.</text>
</comment>
<dbReference type="NCBIfam" id="NF002087">
    <property type="entry name" value="PRK00915.1-4"/>
    <property type="match status" value="1"/>
</dbReference>
<dbReference type="Pfam" id="PF22617">
    <property type="entry name" value="HCS_D2"/>
    <property type="match status" value="1"/>
</dbReference>
<evidence type="ECO:0000256" key="4">
    <source>
        <dbReference type="ARBA" id="ARBA00018198"/>
    </source>
</evidence>
<evidence type="ECO:0000256" key="3">
    <source>
        <dbReference type="ARBA" id="ARBA00012973"/>
    </source>
</evidence>